<keyword evidence="2" id="KW-1185">Reference proteome</keyword>
<dbReference type="EMBL" id="LZPO01117080">
    <property type="protein sequence ID" value="OBS57481.1"/>
    <property type="molecule type" value="Genomic_DNA"/>
</dbReference>
<name>A0A1A6FU53_NEOLE</name>
<protein>
    <submittedName>
        <fullName evidence="1">Uncharacterized protein</fullName>
    </submittedName>
</protein>
<organism evidence="1 2">
    <name type="scientific">Neotoma lepida</name>
    <name type="common">Desert woodrat</name>
    <dbReference type="NCBI Taxonomy" id="56216"/>
    <lineage>
        <taxon>Eukaryota</taxon>
        <taxon>Metazoa</taxon>
        <taxon>Chordata</taxon>
        <taxon>Craniata</taxon>
        <taxon>Vertebrata</taxon>
        <taxon>Euteleostomi</taxon>
        <taxon>Mammalia</taxon>
        <taxon>Eutheria</taxon>
        <taxon>Euarchontoglires</taxon>
        <taxon>Glires</taxon>
        <taxon>Rodentia</taxon>
        <taxon>Myomorpha</taxon>
        <taxon>Muroidea</taxon>
        <taxon>Cricetidae</taxon>
        <taxon>Neotominae</taxon>
        <taxon>Neotoma</taxon>
    </lineage>
</organism>
<evidence type="ECO:0000313" key="2">
    <source>
        <dbReference type="Proteomes" id="UP000092124"/>
    </source>
</evidence>
<proteinExistence type="predicted"/>
<reference evidence="1 2" key="1">
    <citation type="submission" date="2016-06" db="EMBL/GenBank/DDBJ databases">
        <title>The Draft Genome Sequence and Annotation of the Desert Woodrat Neotoma lepida.</title>
        <authorList>
            <person name="Campbell M."/>
            <person name="Oakeson K.F."/>
            <person name="Yandell M."/>
            <person name="Halpert J.R."/>
            <person name="Dearing D."/>
        </authorList>
    </citation>
    <scope>NUCLEOTIDE SEQUENCE [LARGE SCALE GENOMIC DNA]</scope>
    <source>
        <strain evidence="1">417</strain>
        <tissue evidence="1">Liver</tissue>
    </source>
</reference>
<feature type="non-terminal residue" evidence="1">
    <location>
        <position position="87"/>
    </location>
</feature>
<sequence length="87" mass="9564">SLLRNHCGNDVTVWSPLGGIYGAKFALQQGSARSQNKTRAALIRMRGGECLDSTFFFTRPLPVSLLVSLIRNKSQISPSTTVWPETI</sequence>
<dbReference type="Proteomes" id="UP000092124">
    <property type="component" value="Unassembled WGS sequence"/>
</dbReference>
<comment type="caution">
    <text evidence="1">The sequence shown here is derived from an EMBL/GenBank/DDBJ whole genome shotgun (WGS) entry which is preliminary data.</text>
</comment>
<dbReference type="AlphaFoldDB" id="A0A1A6FU53"/>
<evidence type="ECO:0000313" key="1">
    <source>
        <dbReference type="EMBL" id="OBS57481.1"/>
    </source>
</evidence>
<gene>
    <name evidence="1" type="ORF">A6R68_11394</name>
</gene>
<feature type="non-terminal residue" evidence="1">
    <location>
        <position position="1"/>
    </location>
</feature>
<dbReference type="STRING" id="56216.A0A1A6FU53"/>
<accession>A0A1A6FU53</accession>